<dbReference type="InterPro" id="IPR007152">
    <property type="entry name" value="DUF354"/>
</dbReference>
<organism evidence="2 3">
    <name type="scientific">Natronosalvus hydrolyticus</name>
    <dbReference type="NCBI Taxonomy" id="2979988"/>
    <lineage>
        <taxon>Archaea</taxon>
        <taxon>Methanobacteriati</taxon>
        <taxon>Methanobacteriota</taxon>
        <taxon>Stenosarchaea group</taxon>
        <taxon>Halobacteria</taxon>
        <taxon>Halobacteriales</taxon>
        <taxon>Natrialbaceae</taxon>
        <taxon>Natronosalvus</taxon>
    </lineage>
</organism>
<reference evidence="2 3" key="1">
    <citation type="submission" date="2022-09" db="EMBL/GenBank/DDBJ databases">
        <title>Enrichment on poylsaccharides allowed isolation of novel metabolic and taxonomic groups of Haloarchaea.</title>
        <authorList>
            <person name="Sorokin D.Y."/>
            <person name="Elcheninov A.G."/>
            <person name="Khizhniak T.V."/>
            <person name="Kolganova T.V."/>
            <person name="Kublanov I.V."/>
        </authorList>
    </citation>
    <scope>NUCLEOTIDE SEQUENCE [LARGE SCALE GENOMIC DNA]</scope>
    <source>
        <strain evidence="2 3">AArc-curdl1</strain>
    </source>
</reference>
<name>A0AAP2ZDX9_9EURY</name>
<comment type="caution">
    <text evidence="2">The sequence shown here is derived from an EMBL/GenBank/DDBJ whole genome shotgun (WGS) entry which is preliminary data.</text>
</comment>
<dbReference type="EMBL" id="JAOPJZ010000031">
    <property type="protein sequence ID" value="MCU4754174.1"/>
    <property type="molecule type" value="Genomic_DNA"/>
</dbReference>
<dbReference type="Pfam" id="PF04007">
    <property type="entry name" value="DUF354"/>
    <property type="match status" value="1"/>
</dbReference>
<evidence type="ECO:0000256" key="1">
    <source>
        <dbReference type="SAM" id="MobiDB-lite"/>
    </source>
</evidence>
<feature type="region of interest" description="Disordered" evidence="1">
    <location>
        <begin position="354"/>
        <end position="381"/>
    </location>
</feature>
<dbReference type="Proteomes" id="UP001321047">
    <property type="component" value="Unassembled WGS sequence"/>
</dbReference>
<protein>
    <submittedName>
        <fullName evidence="2">DUF354 domain-containing protein</fullName>
    </submittedName>
</protein>
<evidence type="ECO:0000313" key="3">
    <source>
        <dbReference type="Proteomes" id="UP001321047"/>
    </source>
</evidence>
<gene>
    <name evidence="2" type="ORF">OB919_19685</name>
</gene>
<dbReference type="AlphaFoldDB" id="A0AAP2ZDX9"/>
<dbReference type="SUPFAM" id="SSF53756">
    <property type="entry name" value="UDP-Glycosyltransferase/glycogen phosphorylase"/>
    <property type="match status" value="1"/>
</dbReference>
<proteinExistence type="predicted"/>
<sequence>MKVVVTIQHPAHVHFYKHVIDELEARGHEVYVFARENDLAIPLLNAYGIPHEVLAGPQNSLSELVKVQLSYELRLLERTRRIKPDVMTAIGGVAVSHVAPLVGARSVVFIDNEGTSSHRVTTPFAHVVATPRNHDAEYGSNHVRYDGFHELAYLDPTYFEPDPERLRTHGVEPDERYFVLRFRKWDALHDVGEAGLSLEGKRTLVSVLAEHGTVYITSTDPLPEDLEQYAVPISPTHIHDLLYYADCYAGDSATMATEAALLGTPTVRIQSFAARGTDMTNFIELEENYDLLRSTADETEGIDLVRELVADERTPERWRNRREQLFEEKIDVTAYVTELLSAQGGAETYSALERARTREATEQEATRSEPSIQPDIPAMDD</sequence>
<dbReference type="PIRSF" id="PIRSF005357">
    <property type="entry name" value="UCP005357"/>
    <property type="match status" value="1"/>
</dbReference>
<accession>A0AAP2ZDX9</accession>
<dbReference type="PANTHER" id="PTHR39662">
    <property type="entry name" value="DUF354 DOMAIN-CONTAINING PROTEIN-RELATED"/>
    <property type="match status" value="1"/>
</dbReference>
<dbReference type="PANTHER" id="PTHR39662:SF1">
    <property type="entry name" value="DUF354 DOMAIN-CONTAINING PROTEIN"/>
    <property type="match status" value="1"/>
</dbReference>
<keyword evidence="3" id="KW-1185">Reference proteome</keyword>
<feature type="compositionally biased region" description="Basic and acidic residues" evidence="1">
    <location>
        <begin position="354"/>
        <end position="367"/>
    </location>
</feature>
<dbReference type="RefSeq" id="WP_342810475.1">
    <property type="nucleotide sequence ID" value="NZ_JAOPJZ010000031.1"/>
</dbReference>
<evidence type="ECO:0000313" key="2">
    <source>
        <dbReference type="EMBL" id="MCU4754174.1"/>
    </source>
</evidence>